<evidence type="ECO:0000313" key="2">
    <source>
        <dbReference type="EMBL" id="SCF47216.1"/>
    </source>
</evidence>
<feature type="non-terminal residue" evidence="2">
    <location>
        <position position="1"/>
    </location>
</feature>
<evidence type="ECO:0000256" key="1">
    <source>
        <dbReference type="PROSITE-ProRule" id="PRU00339"/>
    </source>
</evidence>
<dbReference type="EMBL" id="FMCT01000016">
    <property type="protein sequence ID" value="SCF47216.1"/>
    <property type="molecule type" value="Genomic_DNA"/>
</dbReference>
<dbReference type="AlphaFoldDB" id="A0A1C5APZ1"/>
<feature type="repeat" description="TPR" evidence="1">
    <location>
        <begin position="50"/>
        <end position="83"/>
    </location>
</feature>
<evidence type="ECO:0000313" key="3">
    <source>
        <dbReference type="Proteomes" id="UP000183585"/>
    </source>
</evidence>
<dbReference type="SUPFAM" id="SSF48452">
    <property type="entry name" value="TPR-like"/>
    <property type="match status" value="1"/>
</dbReference>
<sequence>REVGDRAGEATTLNNIGSVYDGLGNRQQALDHYHQALPIQREVGNRAGEAVTRYNIAMVHQADGNLDQAIQELEHVLELDRQVDHPDLEDDTALLEQLRQQRAGGTRQPT</sequence>
<feature type="repeat" description="TPR" evidence="1">
    <location>
        <begin position="10"/>
        <end position="43"/>
    </location>
</feature>
<dbReference type="InterPro" id="IPR011990">
    <property type="entry name" value="TPR-like_helical_dom_sf"/>
</dbReference>
<dbReference type="PROSITE" id="PS50005">
    <property type="entry name" value="TPR"/>
    <property type="match status" value="2"/>
</dbReference>
<dbReference type="PANTHER" id="PTHR10098:SF108">
    <property type="entry name" value="TETRATRICOPEPTIDE REPEAT PROTEIN 28"/>
    <property type="match status" value="1"/>
</dbReference>
<dbReference type="InterPro" id="IPR019734">
    <property type="entry name" value="TPR_rpt"/>
</dbReference>
<dbReference type="SMART" id="SM00028">
    <property type="entry name" value="TPR"/>
    <property type="match status" value="2"/>
</dbReference>
<dbReference type="PANTHER" id="PTHR10098">
    <property type="entry name" value="RAPSYN-RELATED"/>
    <property type="match status" value="1"/>
</dbReference>
<proteinExistence type="predicted"/>
<name>A0A1C5APZ1_9ACTN</name>
<dbReference type="Pfam" id="PF13424">
    <property type="entry name" value="TPR_12"/>
    <property type="match status" value="1"/>
</dbReference>
<accession>A0A1C5APZ1</accession>
<organism evidence="2 3">
    <name type="scientific">Micromonospora carbonacea</name>
    <dbReference type="NCBI Taxonomy" id="47853"/>
    <lineage>
        <taxon>Bacteria</taxon>
        <taxon>Bacillati</taxon>
        <taxon>Actinomycetota</taxon>
        <taxon>Actinomycetes</taxon>
        <taxon>Micromonosporales</taxon>
        <taxon>Micromonosporaceae</taxon>
        <taxon>Micromonospora</taxon>
    </lineage>
</organism>
<protein>
    <submittedName>
        <fullName evidence="2">Tetratricopeptide repeat-containing protein</fullName>
    </submittedName>
</protein>
<dbReference type="Proteomes" id="UP000183585">
    <property type="component" value="Unassembled WGS sequence"/>
</dbReference>
<keyword evidence="3" id="KW-1185">Reference proteome</keyword>
<keyword evidence="1" id="KW-0802">TPR repeat</keyword>
<gene>
    <name evidence="2" type="ORF">GA0070563_1163</name>
</gene>
<dbReference type="Gene3D" id="1.25.40.10">
    <property type="entry name" value="Tetratricopeptide repeat domain"/>
    <property type="match status" value="1"/>
</dbReference>
<dbReference type="RefSeq" id="WP_141724025.1">
    <property type="nucleotide sequence ID" value="NZ_FMCT01000016.1"/>
</dbReference>
<reference evidence="3" key="1">
    <citation type="submission" date="2016-06" db="EMBL/GenBank/DDBJ databases">
        <authorList>
            <person name="Varghese N."/>
            <person name="Submissions Spin"/>
        </authorList>
    </citation>
    <scope>NUCLEOTIDE SEQUENCE [LARGE SCALE GENOMIC DNA]</scope>
    <source>
        <strain evidence="3">DSM 43168</strain>
    </source>
</reference>